<evidence type="ECO:0000313" key="2">
    <source>
        <dbReference type="Proteomes" id="UP000694568"/>
    </source>
</evidence>
<name>A0A8D0A1N8_SANLU</name>
<reference evidence="1" key="1">
    <citation type="submission" date="2025-08" db="UniProtKB">
        <authorList>
            <consortium name="Ensembl"/>
        </authorList>
    </citation>
    <scope>IDENTIFICATION</scope>
</reference>
<sequence length="307" mass="36819">MNILPKLLYMFQNIPLSPPFGFFSQMKKMFIRFLWNNKRARLRLSLLYLPYERGGLKCPNFKLYYWAAQLRSIMFYYTNHSPHWIEMESQGLNLPLPSYIYSNIIRKLLREIKNPILKNMIKVWSDVKTLLKDSHCLSQFSPLWGNQFFPPGRADATFKLWKTKGLRMVRDVYLPESDILMTFQELQDKFHLDKKHFFKYLQLRSFIRASQNNIFTKPTTSDLEELLLKDSQKKGIISQFYNLIMFYVHESSHDRFRAWKDDLSLQLSEEDWQDACTLAQTTSINTRLKVIQFKWLMRTYVTPVELC</sequence>
<keyword evidence="2" id="KW-1185">Reference proteome</keyword>
<dbReference type="Ensembl" id="ENSSLUT00000050934.1">
    <property type="protein sequence ID" value="ENSSLUP00000049464.1"/>
    <property type="gene ID" value="ENSSLUG00000021596.1"/>
</dbReference>
<reference evidence="1" key="2">
    <citation type="submission" date="2025-09" db="UniProtKB">
        <authorList>
            <consortium name="Ensembl"/>
        </authorList>
    </citation>
    <scope>IDENTIFICATION</scope>
</reference>
<dbReference type="Proteomes" id="UP000694568">
    <property type="component" value="Unplaced"/>
</dbReference>
<dbReference type="PANTHER" id="PTHR31635:SF196">
    <property type="entry name" value="REVERSE TRANSCRIPTASE DOMAIN-CONTAINING PROTEIN-RELATED"/>
    <property type="match status" value="1"/>
</dbReference>
<accession>A0A8D0A1N8</accession>
<evidence type="ECO:0000313" key="1">
    <source>
        <dbReference type="Ensembl" id="ENSSLUP00000049464.1"/>
    </source>
</evidence>
<organism evidence="1 2">
    <name type="scientific">Sander lucioperca</name>
    <name type="common">Pike-perch</name>
    <name type="synonym">Perca lucioperca</name>
    <dbReference type="NCBI Taxonomy" id="283035"/>
    <lineage>
        <taxon>Eukaryota</taxon>
        <taxon>Metazoa</taxon>
        <taxon>Chordata</taxon>
        <taxon>Craniata</taxon>
        <taxon>Vertebrata</taxon>
        <taxon>Euteleostomi</taxon>
        <taxon>Actinopterygii</taxon>
        <taxon>Neopterygii</taxon>
        <taxon>Teleostei</taxon>
        <taxon>Neoteleostei</taxon>
        <taxon>Acanthomorphata</taxon>
        <taxon>Eupercaria</taxon>
        <taxon>Perciformes</taxon>
        <taxon>Percoidei</taxon>
        <taxon>Percidae</taxon>
        <taxon>Luciopercinae</taxon>
        <taxon>Sander</taxon>
    </lineage>
</organism>
<dbReference type="GeneTree" id="ENSGT00940000164735"/>
<protein>
    <submittedName>
        <fullName evidence="1">Uncharacterized protein</fullName>
    </submittedName>
</protein>
<dbReference type="AlphaFoldDB" id="A0A8D0A1N8"/>
<proteinExistence type="predicted"/>
<dbReference type="PANTHER" id="PTHR31635">
    <property type="entry name" value="REVERSE TRANSCRIPTASE DOMAIN-CONTAINING PROTEIN-RELATED"/>
    <property type="match status" value="1"/>
</dbReference>